<dbReference type="Pfam" id="PF08238">
    <property type="entry name" value="Sel1"/>
    <property type="match status" value="3"/>
</dbReference>
<dbReference type="EMBL" id="QKYT01000440">
    <property type="protein sequence ID" value="RIA85209.1"/>
    <property type="molecule type" value="Genomic_DNA"/>
</dbReference>
<reference evidence="2 3" key="1">
    <citation type="submission" date="2018-06" db="EMBL/GenBank/DDBJ databases">
        <title>Comparative genomics reveals the genomic features of Rhizophagus irregularis, R. cerebriforme, R. diaphanum and Gigaspora rosea, and their symbiotic lifestyle signature.</title>
        <authorList>
            <person name="Morin E."/>
            <person name="San Clemente H."/>
            <person name="Chen E.C.H."/>
            <person name="De La Providencia I."/>
            <person name="Hainaut M."/>
            <person name="Kuo A."/>
            <person name="Kohler A."/>
            <person name="Murat C."/>
            <person name="Tang N."/>
            <person name="Roy S."/>
            <person name="Loubradou J."/>
            <person name="Henrissat B."/>
            <person name="Grigoriev I.V."/>
            <person name="Corradi N."/>
            <person name="Roux C."/>
            <person name="Martin F.M."/>
        </authorList>
    </citation>
    <scope>NUCLEOTIDE SEQUENCE [LARGE SCALE GENOMIC DNA]</scope>
    <source>
        <strain evidence="2 3">DAOM 227022</strain>
    </source>
</reference>
<evidence type="ECO:0000313" key="2">
    <source>
        <dbReference type="EMBL" id="RIA85209.1"/>
    </source>
</evidence>
<evidence type="ECO:0000256" key="1">
    <source>
        <dbReference type="ARBA" id="ARBA00038101"/>
    </source>
</evidence>
<comment type="similarity">
    <text evidence="1">Belongs to the sel-1 family.</text>
</comment>
<dbReference type="PANTHER" id="PTHR11102">
    <property type="entry name" value="SEL-1-LIKE PROTEIN"/>
    <property type="match status" value="1"/>
</dbReference>
<dbReference type="InterPro" id="IPR011990">
    <property type="entry name" value="TPR-like_helical_dom_sf"/>
</dbReference>
<evidence type="ECO:0008006" key="4">
    <source>
        <dbReference type="Google" id="ProtNLM"/>
    </source>
</evidence>
<dbReference type="PANTHER" id="PTHR11102:SF160">
    <property type="entry name" value="ERAD-ASSOCIATED E3 UBIQUITIN-PROTEIN LIGASE COMPONENT HRD3"/>
    <property type="match status" value="1"/>
</dbReference>
<dbReference type="SMART" id="SM00671">
    <property type="entry name" value="SEL1"/>
    <property type="match status" value="3"/>
</dbReference>
<accession>A0A397SJY6</accession>
<dbReference type="SUPFAM" id="SSF81901">
    <property type="entry name" value="HCP-like"/>
    <property type="match status" value="1"/>
</dbReference>
<dbReference type="OrthoDB" id="2384430at2759"/>
<dbReference type="STRING" id="658196.A0A397SJY6"/>
<protein>
    <recommendedName>
        <fullName evidence="4">HCP-like protein</fullName>
    </recommendedName>
</protein>
<gene>
    <name evidence="2" type="ORF">C1645_831141</name>
</gene>
<sequence>MELDVIVIALVKTSNKIIKRQLNDIQNHQNEEIFRVLCILGYCYDYKDKKKAFELYLKSAEKGHKLSSCMVGNYYHYEKGILKDESKPFEWYLKGAKKGRAYSQYLLANYYNDGIYFSKDEEDGFYWNRKALSILNIEGKLEIHRYEN</sequence>
<dbReference type="InterPro" id="IPR050767">
    <property type="entry name" value="Sel1_AlgK"/>
</dbReference>
<dbReference type="Gene3D" id="1.25.40.10">
    <property type="entry name" value="Tetratricopeptide repeat domain"/>
    <property type="match status" value="1"/>
</dbReference>
<keyword evidence="3" id="KW-1185">Reference proteome</keyword>
<dbReference type="InterPro" id="IPR006597">
    <property type="entry name" value="Sel1-like"/>
</dbReference>
<name>A0A397SJY6_9GLOM</name>
<dbReference type="AlphaFoldDB" id="A0A397SJY6"/>
<comment type="caution">
    <text evidence="2">The sequence shown here is derived from an EMBL/GenBank/DDBJ whole genome shotgun (WGS) entry which is preliminary data.</text>
</comment>
<dbReference type="Proteomes" id="UP000265703">
    <property type="component" value="Unassembled WGS sequence"/>
</dbReference>
<evidence type="ECO:0000313" key="3">
    <source>
        <dbReference type="Proteomes" id="UP000265703"/>
    </source>
</evidence>
<proteinExistence type="inferred from homology"/>
<organism evidence="2 3">
    <name type="scientific">Glomus cerebriforme</name>
    <dbReference type="NCBI Taxonomy" id="658196"/>
    <lineage>
        <taxon>Eukaryota</taxon>
        <taxon>Fungi</taxon>
        <taxon>Fungi incertae sedis</taxon>
        <taxon>Mucoromycota</taxon>
        <taxon>Glomeromycotina</taxon>
        <taxon>Glomeromycetes</taxon>
        <taxon>Glomerales</taxon>
        <taxon>Glomeraceae</taxon>
        <taxon>Glomus</taxon>
    </lineage>
</organism>